<dbReference type="InterPro" id="IPR017871">
    <property type="entry name" value="ABC_transporter-like_CS"/>
</dbReference>
<dbReference type="InterPro" id="IPR051782">
    <property type="entry name" value="ABC_Transporter_VariousFunc"/>
</dbReference>
<evidence type="ECO:0000313" key="6">
    <source>
        <dbReference type="Proteomes" id="UP000199433"/>
    </source>
</evidence>
<reference evidence="6" key="1">
    <citation type="submission" date="2016-10" db="EMBL/GenBank/DDBJ databases">
        <authorList>
            <person name="Varghese N."/>
            <person name="Submissions S."/>
        </authorList>
    </citation>
    <scope>NUCLEOTIDE SEQUENCE [LARGE SCALE GENOMIC DNA]</scope>
    <source>
        <strain evidence="6">DSM 19181</strain>
    </source>
</reference>
<dbReference type="PROSITE" id="PS50893">
    <property type="entry name" value="ABC_TRANSPORTER_2"/>
    <property type="match status" value="1"/>
</dbReference>
<dbReference type="CDD" id="cd03230">
    <property type="entry name" value="ABC_DR_subfamily_A"/>
    <property type="match status" value="1"/>
</dbReference>
<gene>
    <name evidence="5" type="ORF">SAMN04488098_10324</name>
</gene>
<keyword evidence="3 5" id="KW-0067">ATP-binding</keyword>
<dbReference type="InterPro" id="IPR027417">
    <property type="entry name" value="P-loop_NTPase"/>
</dbReference>
<keyword evidence="6" id="KW-1185">Reference proteome</keyword>
<evidence type="ECO:0000256" key="1">
    <source>
        <dbReference type="ARBA" id="ARBA00022448"/>
    </source>
</evidence>
<proteinExistence type="predicted"/>
<dbReference type="STRING" id="426701.SAMN04488098_10324"/>
<dbReference type="EMBL" id="FNFK01000032">
    <property type="protein sequence ID" value="SDK46260.1"/>
    <property type="molecule type" value="Genomic_DNA"/>
</dbReference>
<evidence type="ECO:0000313" key="5">
    <source>
        <dbReference type="EMBL" id="SDK46260.1"/>
    </source>
</evidence>
<dbReference type="Pfam" id="PF00005">
    <property type="entry name" value="ABC_tran"/>
    <property type="match status" value="1"/>
</dbReference>
<evidence type="ECO:0000256" key="2">
    <source>
        <dbReference type="ARBA" id="ARBA00022741"/>
    </source>
</evidence>
<accession>A0A1G9C3J2</accession>
<keyword evidence="1" id="KW-0813">Transport</keyword>
<keyword evidence="2" id="KW-0547">Nucleotide-binding</keyword>
<dbReference type="GO" id="GO:0005524">
    <property type="term" value="F:ATP binding"/>
    <property type="evidence" value="ECO:0007669"/>
    <property type="project" value="UniProtKB-KW"/>
</dbReference>
<dbReference type="PANTHER" id="PTHR42939">
    <property type="entry name" value="ABC TRANSPORTER ATP-BINDING PROTEIN ALBC-RELATED"/>
    <property type="match status" value="1"/>
</dbReference>
<name>A0A1G9C3J2_9LACT</name>
<feature type="domain" description="ABC transporter" evidence="4">
    <location>
        <begin position="2"/>
        <end position="224"/>
    </location>
</feature>
<dbReference type="Proteomes" id="UP000199433">
    <property type="component" value="Unassembled WGS sequence"/>
</dbReference>
<dbReference type="SMART" id="SM00382">
    <property type="entry name" value="AAA"/>
    <property type="match status" value="1"/>
</dbReference>
<evidence type="ECO:0000259" key="4">
    <source>
        <dbReference type="PROSITE" id="PS50893"/>
    </source>
</evidence>
<protein>
    <submittedName>
        <fullName evidence="5">ABC-2 type transport system ATP-binding protein</fullName>
    </submittedName>
</protein>
<dbReference type="AlphaFoldDB" id="A0A1G9C3J2"/>
<dbReference type="GO" id="GO:0016887">
    <property type="term" value="F:ATP hydrolysis activity"/>
    <property type="evidence" value="ECO:0007669"/>
    <property type="project" value="InterPro"/>
</dbReference>
<dbReference type="OrthoDB" id="9804819at2"/>
<dbReference type="Gene3D" id="3.40.50.300">
    <property type="entry name" value="P-loop containing nucleotide triphosphate hydrolases"/>
    <property type="match status" value="1"/>
</dbReference>
<dbReference type="PANTHER" id="PTHR42939:SF1">
    <property type="entry name" value="ABC TRANSPORTER ATP-BINDING PROTEIN ALBC-RELATED"/>
    <property type="match status" value="1"/>
</dbReference>
<sequence>MIEVKDIHKQFGRKKVLNGVSFTIEKGEISCLVGVNGVGKTTILNAIMNLTPVKKGSVTIDGETLVPALYNKIAFIPDASISLPHFTIQESMDFMNDYYDTWNARRAKDILKFFRLNASDKLRDLSKGNQAKVNLLLGLALDVEYILMDEPFSGIDIFTREQITEVFSSYLVEDRGVLITTHEINDIEHLLDKVILLDEGKIYKEFNAEHMRETEGKSVIDVMREVYTG</sequence>
<organism evidence="5 6">
    <name type="scientific">Alkalibacterium thalassium</name>
    <dbReference type="NCBI Taxonomy" id="426701"/>
    <lineage>
        <taxon>Bacteria</taxon>
        <taxon>Bacillati</taxon>
        <taxon>Bacillota</taxon>
        <taxon>Bacilli</taxon>
        <taxon>Lactobacillales</taxon>
        <taxon>Carnobacteriaceae</taxon>
        <taxon>Alkalibacterium</taxon>
    </lineage>
</organism>
<dbReference type="RefSeq" id="WP_091267507.1">
    <property type="nucleotide sequence ID" value="NZ_FNFK01000032.1"/>
</dbReference>
<evidence type="ECO:0000256" key="3">
    <source>
        <dbReference type="ARBA" id="ARBA00022840"/>
    </source>
</evidence>
<dbReference type="PROSITE" id="PS00211">
    <property type="entry name" value="ABC_TRANSPORTER_1"/>
    <property type="match status" value="1"/>
</dbReference>
<dbReference type="InterPro" id="IPR003593">
    <property type="entry name" value="AAA+_ATPase"/>
</dbReference>
<dbReference type="SUPFAM" id="SSF52540">
    <property type="entry name" value="P-loop containing nucleoside triphosphate hydrolases"/>
    <property type="match status" value="1"/>
</dbReference>
<dbReference type="InterPro" id="IPR003439">
    <property type="entry name" value="ABC_transporter-like_ATP-bd"/>
</dbReference>